<dbReference type="GO" id="GO:0016779">
    <property type="term" value="F:nucleotidyltransferase activity"/>
    <property type="evidence" value="ECO:0007669"/>
    <property type="project" value="UniProtKB-KW"/>
</dbReference>
<dbReference type="Pfam" id="PF12804">
    <property type="entry name" value="NTP_transf_3"/>
    <property type="match status" value="1"/>
</dbReference>
<proteinExistence type="predicted"/>
<evidence type="ECO:0000256" key="2">
    <source>
        <dbReference type="ARBA" id="ARBA00022695"/>
    </source>
</evidence>
<dbReference type="InterPro" id="IPR025877">
    <property type="entry name" value="MobA-like_NTP_Trfase"/>
</dbReference>
<dbReference type="InterPro" id="IPR050065">
    <property type="entry name" value="GlmU-like"/>
</dbReference>
<dbReference type="Proteomes" id="UP000076218">
    <property type="component" value="Unassembled WGS sequence"/>
</dbReference>
<evidence type="ECO:0000256" key="1">
    <source>
        <dbReference type="ARBA" id="ARBA00022679"/>
    </source>
</evidence>
<dbReference type="STRING" id="31965.AWH51_07760"/>
<dbReference type="AlphaFoldDB" id="A0A154V2E6"/>
<comment type="caution">
    <text evidence="4">The sequence shown here is derived from an EMBL/GenBank/DDBJ whole genome shotgun (WGS) entry which is preliminary data.</text>
</comment>
<gene>
    <name evidence="4" type="ORF">AWH51_07760</name>
</gene>
<evidence type="ECO:0000313" key="4">
    <source>
        <dbReference type="EMBL" id="KZC95521.1"/>
    </source>
</evidence>
<evidence type="ECO:0000259" key="3">
    <source>
        <dbReference type="Pfam" id="PF12804"/>
    </source>
</evidence>
<evidence type="ECO:0000313" key="5">
    <source>
        <dbReference type="Proteomes" id="UP000076218"/>
    </source>
</evidence>
<keyword evidence="1" id="KW-0808">Transferase</keyword>
<dbReference type="PANTHER" id="PTHR43584">
    <property type="entry name" value="NUCLEOTIDYL TRANSFERASE"/>
    <property type="match status" value="1"/>
</dbReference>
<protein>
    <recommendedName>
        <fullName evidence="3">MobA-like NTP transferase domain-containing protein</fullName>
    </recommendedName>
</protein>
<sequence>MLLCAGSGTRARDVTGDVPKCLLEIDAVSLLARARAQLARAGVRDSVVVAGFEWRQLASAVGPTGTVRVWDGWETANNLWTLGANVDLLEGGGDRVILFGDVVFDPGILDALLDSPADVALAVDGSSRLEGTMRVRLRDGALEIGNRLAPAEADGNFVGILKLSERACAPVAAELARRFAEGRDRDDYYTAVLPDLAHTLSIECVSVGGNRWAEVDTPADYARARSIFETGRGGAGPCAG</sequence>
<accession>A0A154V2E6</accession>
<dbReference type="SUPFAM" id="SSF53448">
    <property type="entry name" value="Nucleotide-diphospho-sugar transferases"/>
    <property type="match status" value="1"/>
</dbReference>
<dbReference type="InterPro" id="IPR029044">
    <property type="entry name" value="Nucleotide-diphossugar_trans"/>
</dbReference>
<feature type="domain" description="MobA-like NTP transferase" evidence="3">
    <location>
        <begin position="2"/>
        <end position="128"/>
    </location>
</feature>
<dbReference type="PANTHER" id="PTHR43584:SF8">
    <property type="entry name" value="N-ACETYLMURAMATE ALPHA-1-PHOSPHATE URIDYLYLTRANSFERASE"/>
    <property type="match status" value="1"/>
</dbReference>
<keyword evidence="2" id="KW-0548">Nucleotidyltransferase</keyword>
<dbReference type="Gene3D" id="3.90.550.10">
    <property type="entry name" value="Spore Coat Polysaccharide Biosynthesis Protein SpsA, Chain A"/>
    <property type="match status" value="1"/>
</dbReference>
<reference evidence="4 5" key="1">
    <citation type="submission" date="2016-01" db="EMBL/GenBank/DDBJ databases">
        <title>Draft genome sequence of Clavibacter michiganensis subsp. tessellarius DOAB 609.</title>
        <authorList>
            <person name="Tambong J.T."/>
        </authorList>
    </citation>
    <scope>NUCLEOTIDE SEQUENCE [LARGE SCALE GENOMIC DNA]</scope>
    <source>
        <strain evidence="4 5">DOAB 609</strain>
    </source>
</reference>
<dbReference type="EMBL" id="LQXA01000023">
    <property type="protein sequence ID" value="KZC95521.1"/>
    <property type="molecule type" value="Genomic_DNA"/>
</dbReference>
<organism evidence="4 5">
    <name type="scientific">Clavibacter tessellarius</name>
    <dbReference type="NCBI Taxonomy" id="31965"/>
    <lineage>
        <taxon>Bacteria</taxon>
        <taxon>Bacillati</taxon>
        <taxon>Actinomycetota</taxon>
        <taxon>Actinomycetes</taxon>
        <taxon>Micrococcales</taxon>
        <taxon>Microbacteriaceae</taxon>
        <taxon>Clavibacter</taxon>
    </lineage>
</organism>
<name>A0A154V2E6_9MICO</name>